<dbReference type="InterPro" id="IPR017438">
    <property type="entry name" value="ATP-NAD_kinase_N"/>
</dbReference>
<evidence type="ECO:0000256" key="9">
    <source>
        <dbReference type="SAM" id="MobiDB-lite"/>
    </source>
</evidence>
<dbReference type="SMART" id="SM00046">
    <property type="entry name" value="DAGKc"/>
    <property type="match status" value="1"/>
</dbReference>
<evidence type="ECO:0000259" key="10">
    <source>
        <dbReference type="PROSITE" id="PS50146"/>
    </source>
</evidence>
<dbReference type="InterPro" id="IPR016064">
    <property type="entry name" value="NAD/diacylglycerol_kinase_sf"/>
</dbReference>
<evidence type="ECO:0000256" key="3">
    <source>
        <dbReference type="ARBA" id="ARBA00022679"/>
    </source>
</evidence>
<dbReference type="Proteomes" id="UP000317685">
    <property type="component" value="Unassembled WGS sequence"/>
</dbReference>
<proteinExistence type="inferred from homology"/>
<gene>
    <name evidence="11" type="ORF">FHU34_113627</name>
</gene>
<dbReference type="InterPro" id="IPR001206">
    <property type="entry name" value="Diacylglycerol_kinase_cat_dom"/>
</dbReference>
<keyword evidence="3" id="KW-0808">Transferase</keyword>
<feature type="compositionally biased region" description="Basic and acidic residues" evidence="9">
    <location>
        <begin position="1"/>
        <end position="10"/>
    </location>
</feature>
<dbReference type="AlphaFoldDB" id="A0A561W341"/>
<evidence type="ECO:0000256" key="5">
    <source>
        <dbReference type="ARBA" id="ARBA00022777"/>
    </source>
</evidence>
<dbReference type="InterPro" id="IPR045540">
    <property type="entry name" value="YegS/DAGK_C"/>
</dbReference>
<accession>A0A561W341</accession>
<evidence type="ECO:0000256" key="7">
    <source>
        <dbReference type="ARBA" id="ARBA00023209"/>
    </source>
</evidence>
<keyword evidence="7" id="KW-0444">Lipid biosynthesis</keyword>
<dbReference type="NCBIfam" id="NF008882">
    <property type="entry name" value="PRK11914.1"/>
    <property type="match status" value="1"/>
</dbReference>
<evidence type="ECO:0000313" key="12">
    <source>
        <dbReference type="Proteomes" id="UP000317685"/>
    </source>
</evidence>
<evidence type="ECO:0000313" key="11">
    <source>
        <dbReference type="EMBL" id="TWG18281.1"/>
    </source>
</evidence>
<keyword evidence="6" id="KW-0067">ATP-binding</keyword>
<keyword evidence="5 11" id="KW-0418">Kinase</keyword>
<protein>
    <submittedName>
        <fullName evidence="11">Diacylglycerol kinase</fullName>
    </submittedName>
</protein>
<feature type="region of interest" description="Disordered" evidence="9">
    <location>
        <begin position="1"/>
        <end position="22"/>
    </location>
</feature>
<dbReference type="GO" id="GO:0004143">
    <property type="term" value="F:ATP-dependent diacylglycerol kinase activity"/>
    <property type="evidence" value="ECO:0007669"/>
    <property type="project" value="TreeGrafter"/>
</dbReference>
<keyword evidence="7" id="KW-0594">Phospholipid biosynthesis</keyword>
<evidence type="ECO:0000256" key="1">
    <source>
        <dbReference type="ARBA" id="ARBA00001946"/>
    </source>
</evidence>
<dbReference type="Pfam" id="PF00781">
    <property type="entry name" value="DAGK_cat"/>
    <property type="match status" value="1"/>
</dbReference>
<comment type="caution">
    <text evidence="11">The sequence shown here is derived from an EMBL/GenBank/DDBJ whole genome shotgun (WGS) entry which is preliminary data.</text>
</comment>
<keyword evidence="12" id="KW-1185">Reference proteome</keyword>
<dbReference type="EMBL" id="VIWZ01000001">
    <property type="protein sequence ID" value="TWG18281.1"/>
    <property type="molecule type" value="Genomic_DNA"/>
</dbReference>
<evidence type="ECO:0000256" key="8">
    <source>
        <dbReference type="ARBA" id="ARBA00023264"/>
    </source>
</evidence>
<dbReference type="InterPro" id="IPR050187">
    <property type="entry name" value="Lipid_Phosphate_FormReg"/>
</dbReference>
<dbReference type="SUPFAM" id="SSF111331">
    <property type="entry name" value="NAD kinase/diacylglycerol kinase-like"/>
    <property type="match status" value="1"/>
</dbReference>
<organism evidence="11 12">
    <name type="scientific">Micromonospora taraxaci</name>
    <dbReference type="NCBI Taxonomy" id="1316803"/>
    <lineage>
        <taxon>Bacteria</taxon>
        <taxon>Bacillati</taxon>
        <taxon>Actinomycetota</taxon>
        <taxon>Actinomycetes</taxon>
        <taxon>Micromonosporales</taxon>
        <taxon>Micromonosporaceae</taxon>
        <taxon>Micromonospora</taxon>
    </lineage>
</organism>
<reference evidence="11 12" key="1">
    <citation type="submission" date="2019-06" db="EMBL/GenBank/DDBJ databases">
        <title>Sequencing the genomes of 1000 actinobacteria strains.</title>
        <authorList>
            <person name="Klenk H.-P."/>
        </authorList>
    </citation>
    <scope>NUCLEOTIDE SEQUENCE [LARGE SCALE GENOMIC DNA]</scope>
    <source>
        <strain evidence="11 12">DSM 45885</strain>
    </source>
</reference>
<dbReference type="Pfam" id="PF19279">
    <property type="entry name" value="YegS_C"/>
    <property type="match status" value="1"/>
</dbReference>
<keyword evidence="8" id="KW-1208">Phospholipid metabolism</keyword>
<sequence length="317" mass="33230">MLPVTADDHLPGPVDRAPLPGGPVAVLTNPTAGRGRYRALLPRLLDGLAAAGRPVRLLPASGPGEAEAACRAAVADGAGALVAIGGDGTVHQALQAVAGTDVPFGPIPAGTGNDFALDTGFPADPLAAADVIASALRDGRRHTVDLARMSGVDGTERWYGAVLAAGFDAIVNERANRMRWPRGPRRYDLAIVVELARLRPRRYTMRLDGVPHEVDAVLVAVGNCPTYGGGMRICPDADPTDGLLDVVVAGRVDRRTLIRVKPRIYQGTHVSHPLVRSYRARTVELAAEGITTYADGERSLGLPVTISAVPGAVRLLR</sequence>
<evidence type="ECO:0000256" key="2">
    <source>
        <dbReference type="ARBA" id="ARBA00005983"/>
    </source>
</evidence>
<comment type="similarity">
    <text evidence="2">Belongs to the diacylglycerol/lipid kinase family.</text>
</comment>
<dbReference type="PANTHER" id="PTHR12358:SF106">
    <property type="entry name" value="LIPID KINASE YEGS"/>
    <property type="match status" value="1"/>
</dbReference>
<dbReference type="PANTHER" id="PTHR12358">
    <property type="entry name" value="SPHINGOSINE KINASE"/>
    <property type="match status" value="1"/>
</dbReference>
<evidence type="ECO:0000256" key="4">
    <source>
        <dbReference type="ARBA" id="ARBA00022741"/>
    </source>
</evidence>
<comment type="cofactor">
    <cofactor evidence="1">
        <name>Mg(2+)</name>
        <dbReference type="ChEBI" id="CHEBI:18420"/>
    </cofactor>
</comment>
<dbReference type="GO" id="GO:0005524">
    <property type="term" value="F:ATP binding"/>
    <property type="evidence" value="ECO:0007669"/>
    <property type="project" value="UniProtKB-KW"/>
</dbReference>
<dbReference type="Gene3D" id="2.60.200.40">
    <property type="match status" value="1"/>
</dbReference>
<dbReference type="PROSITE" id="PS50146">
    <property type="entry name" value="DAGK"/>
    <property type="match status" value="1"/>
</dbReference>
<dbReference type="GO" id="GO:0008654">
    <property type="term" value="P:phospholipid biosynthetic process"/>
    <property type="evidence" value="ECO:0007669"/>
    <property type="project" value="UniProtKB-KW"/>
</dbReference>
<dbReference type="Gene3D" id="3.40.50.10330">
    <property type="entry name" value="Probable inorganic polyphosphate/atp-NAD kinase, domain 1"/>
    <property type="match status" value="1"/>
</dbReference>
<evidence type="ECO:0000256" key="6">
    <source>
        <dbReference type="ARBA" id="ARBA00022840"/>
    </source>
</evidence>
<dbReference type="GO" id="GO:0005886">
    <property type="term" value="C:plasma membrane"/>
    <property type="evidence" value="ECO:0007669"/>
    <property type="project" value="TreeGrafter"/>
</dbReference>
<feature type="domain" description="DAGKc" evidence="10">
    <location>
        <begin position="19"/>
        <end position="154"/>
    </location>
</feature>
<keyword evidence="7" id="KW-0443">Lipid metabolism</keyword>
<name>A0A561W341_9ACTN</name>
<keyword evidence="4" id="KW-0547">Nucleotide-binding</keyword>